<proteinExistence type="predicted"/>
<dbReference type="AlphaFoldDB" id="A0AB34JPV0"/>
<evidence type="ECO:0000313" key="3">
    <source>
        <dbReference type="Proteomes" id="UP001515480"/>
    </source>
</evidence>
<gene>
    <name evidence="2" type="ORF">AB1Y20_017618</name>
</gene>
<protein>
    <submittedName>
        <fullName evidence="2">Uncharacterized protein</fullName>
    </submittedName>
</protein>
<evidence type="ECO:0000256" key="1">
    <source>
        <dbReference type="SAM" id="MobiDB-lite"/>
    </source>
</evidence>
<organism evidence="2 3">
    <name type="scientific">Prymnesium parvum</name>
    <name type="common">Toxic golden alga</name>
    <dbReference type="NCBI Taxonomy" id="97485"/>
    <lineage>
        <taxon>Eukaryota</taxon>
        <taxon>Haptista</taxon>
        <taxon>Haptophyta</taxon>
        <taxon>Prymnesiophyceae</taxon>
        <taxon>Prymnesiales</taxon>
        <taxon>Prymnesiaceae</taxon>
        <taxon>Prymnesium</taxon>
    </lineage>
</organism>
<name>A0AB34JPV0_PRYPA</name>
<dbReference type="Proteomes" id="UP001515480">
    <property type="component" value="Unassembled WGS sequence"/>
</dbReference>
<evidence type="ECO:0000313" key="2">
    <source>
        <dbReference type="EMBL" id="KAL1522639.1"/>
    </source>
</evidence>
<reference evidence="2 3" key="1">
    <citation type="journal article" date="2024" name="Science">
        <title>Giant polyketide synthase enzymes in the biosynthesis of giant marine polyether toxins.</title>
        <authorList>
            <person name="Fallon T.R."/>
            <person name="Shende V.V."/>
            <person name="Wierzbicki I.H."/>
            <person name="Pendleton A.L."/>
            <person name="Watervoot N.F."/>
            <person name="Auber R.P."/>
            <person name="Gonzalez D.J."/>
            <person name="Wisecaver J.H."/>
            <person name="Moore B.S."/>
        </authorList>
    </citation>
    <scope>NUCLEOTIDE SEQUENCE [LARGE SCALE GENOMIC DNA]</scope>
    <source>
        <strain evidence="2 3">12B1</strain>
    </source>
</reference>
<feature type="region of interest" description="Disordered" evidence="1">
    <location>
        <begin position="317"/>
        <end position="341"/>
    </location>
</feature>
<keyword evidence="3" id="KW-1185">Reference proteome</keyword>
<comment type="caution">
    <text evidence="2">The sequence shown here is derived from an EMBL/GenBank/DDBJ whole genome shotgun (WGS) entry which is preliminary data.</text>
</comment>
<sequence length="341" mass="37679">MQLARAHLHHLQVAQDAELTGSEAEDDLLRRGSLHCMPDGLNVVSSASDAPMSIFGTMHALAKMERTSEQRKNFKESIIQWSTSYGVTYALILTISFSLLVQQPADPPESLSLSFFRPQNEAVDVCVIIFFYLFATQSAMDSAWGMLLCAEWGVRAVAVPADLFEEFIASLSPVDEDSDTTDLAHTHWSFRFLEPRAVHPGLPRKGLFTKEDGIGIGFIRSAAWDPFYFIDRSVQSLFFSTTCLIYLNRGLLPCAAVGAVSLLLWLRVKWYLKSVISALFKTIAKGKHEQPASPGARLRRGGSVNSILAAAAAAAAKKDENYRSRKVQPVEESDESSRCSQ</sequence>
<accession>A0AB34JPV0</accession>
<dbReference type="EMBL" id="JBGBPQ010000006">
    <property type="protein sequence ID" value="KAL1522639.1"/>
    <property type="molecule type" value="Genomic_DNA"/>
</dbReference>